<dbReference type="Proteomes" id="UP001482520">
    <property type="component" value="Unassembled WGS sequence"/>
</dbReference>
<dbReference type="PIRSF" id="PIRSF015582">
    <property type="entry name" value="Cit_lyase_B"/>
    <property type="match status" value="1"/>
</dbReference>
<accession>A0ABV1P3E1</accession>
<protein>
    <submittedName>
        <fullName evidence="6">Aldolase/citrate lyase family protein</fullName>
    </submittedName>
</protein>
<comment type="caution">
    <text evidence="6">The sequence shown here is derived from an EMBL/GenBank/DDBJ whole genome shotgun (WGS) entry which is preliminary data.</text>
</comment>
<reference evidence="6 7" key="1">
    <citation type="submission" date="2024-02" db="EMBL/GenBank/DDBJ databases">
        <title>Full genome sequence of Nocardioides kribbensis.</title>
        <authorList>
            <person name="Poletto B.L."/>
            <person name="Silva G."/>
            <person name="Galante D."/>
            <person name="Campos K.R."/>
            <person name="Santos M.B.N."/>
            <person name="Sacchi C.T."/>
        </authorList>
    </citation>
    <scope>NUCLEOTIDE SEQUENCE [LARGE SCALE GENOMIC DNA]</scope>
    <source>
        <strain evidence="6 7">O4R</strain>
    </source>
</reference>
<evidence type="ECO:0000256" key="4">
    <source>
        <dbReference type="SAM" id="MobiDB-lite"/>
    </source>
</evidence>
<evidence type="ECO:0000256" key="2">
    <source>
        <dbReference type="ARBA" id="ARBA00022723"/>
    </source>
</evidence>
<dbReference type="InterPro" id="IPR015813">
    <property type="entry name" value="Pyrv/PenolPyrv_kinase-like_dom"/>
</dbReference>
<proteinExistence type="predicted"/>
<dbReference type="InterPro" id="IPR005000">
    <property type="entry name" value="Aldolase/citrate-lyase_domain"/>
</dbReference>
<dbReference type="PANTHER" id="PTHR32308">
    <property type="entry name" value="LYASE BETA SUBUNIT, PUTATIVE (AFU_ORTHOLOGUE AFUA_4G13030)-RELATED"/>
    <property type="match status" value="1"/>
</dbReference>
<keyword evidence="6" id="KW-0456">Lyase</keyword>
<feature type="domain" description="HpcH/HpaI aldolase/citrate lyase" evidence="5">
    <location>
        <begin position="4"/>
        <end position="247"/>
    </location>
</feature>
<dbReference type="SUPFAM" id="SSF51621">
    <property type="entry name" value="Phosphoenolpyruvate/pyruvate domain"/>
    <property type="match status" value="1"/>
</dbReference>
<dbReference type="PANTHER" id="PTHR32308:SF10">
    <property type="entry name" value="CITRATE LYASE SUBUNIT BETA"/>
    <property type="match status" value="1"/>
</dbReference>
<feature type="region of interest" description="Disordered" evidence="4">
    <location>
        <begin position="110"/>
        <end position="139"/>
    </location>
</feature>
<dbReference type="GO" id="GO:0016829">
    <property type="term" value="F:lyase activity"/>
    <property type="evidence" value="ECO:0007669"/>
    <property type="project" value="UniProtKB-KW"/>
</dbReference>
<name>A0ABV1P3E1_9ACTN</name>
<dbReference type="InterPro" id="IPR011206">
    <property type="entry name" value="Citrate_lyase_beta/mcl1/mcl2"/>
</dbReference>
<keyword evidence="2" id="KW-0479">Metal-binding</keyword>
<dbReference type="RefSeq" id="WP_349805557.1">
    <property type="nucleotide sequence ID" value="NZ_JBEGDP010000033.1"/>
</dbReference>
<evidence type="ECO:0000313" key="7">
    <source>
        <dbReference type="Proteomes" id="UP001482520"/>
    </source>
</evidence>
<dbReference type="InterPro" id="IPR040442">
    <property type="entry name" value="Pyrv_kinase-like_dom_sf"/>
</dbReference>
<evidence type="ECO:0000313" key="6">
    <source>
        <dbReference type="EMBL" id="MEQ7849265.1"/>
    </source>
</evidence>
<keyword evidence="7" id="KW-1185">Reference proteome</keyword>
<sequence>MLPRSFLYVPGNRPDLFDKAAGGQADAVVLDLEDAVPLPAKTEAREAVRRWLDARDPTTGAQAWVRVDPAALTADLDAVLHPHLDGLFLATATPTALDALTAHPRWLRSERQRASRNHHPSGDPVVEEQPVVEERAPASVSKPPSVVALIESAEGLQTLQQMSTHPALTAFGIGEVDLLGDLRVTRTHRTEAVVLALRTQVVVASAAAGLEAPVAPTSTDFRDLDTFAESTRLALDLGFRSRTAIHPAQVPVIHDVLTPTADDVAAARDVVGRYEASGSSVALDSAGRLIDGAVVRGARETLARAGT</sequence>
<evidence type="ECO:0000256" key="3">
    <source>
        <dbReference type="ARBA" id="ARBA00022842"/>
    </source>
</evidence>
<keyword evidence="3" id="KW-0460">Magnesium</keyword>
<organism evidence="6 7">
    <name type="scientific">Nocardioides kribbensis</name>
    <dbReference type="NCBI Taxonomy" id="305517"/>
    <lineage>
        <taxon>Bacteria</taxon>
        <taxon>Bacillati</taxon>
        <taxon>Actinomycetota</taxon>
        <taxon>Actinomycetes</taxon>
        <taxon>Propionibacteriales</taxon>
        <taxon>Nocardioidaceae</taxon>
        <taxon>Nocardioides</taxon>
    </lineage>
</organism>
<evidence type="ECO:0000259" key="5">
    <source>
        <dbReference type="Pfam" id="PF03328"/>
    </source>
</evidence>
<comment type="cofactor">
    <cofactor evidence="1">
        <name>Mg(2+)</name>
        <dbReference type="ChEBI" id="CHEBI:18420"/>
    </cofactor>
</comment>
<evidence type="ECO:0000256" key="1">
    <source>
        <dbReference type="ARBA" id="ARBA00001946"/>
    </source>
</evidence>
<dbReference type="EMBL" id="JBEGDP010000033">
    <property type="protein sequence ID" value="MEQ7849265.1"/>
    <property type="molecule type" value="Genomic_DNA"/>
</dbReference>
<dbReference type="Gene3D" id="3.20.20.60">
    <property type="entry name" value="Phosphoenolpyruvate-binding domains"/>
    <property type="match status" value="1"/>
</dbReference>
<dbReference type="Pfam" id="PF03328">
    <property type="entry name" value="HpcH_HpaI"/>
    <property type="match status" value="1"/>
</dbReference>
<gene>
    <name evidence="6" type="ORF">V6R90_18465</name>
</gene>